<keyword evidence="4" id="KW-1185">Reference proteome</keyword>
<accession>A0A5Q2QCJ6</accession>
<dbReference type="OrthoDB" id="9811249at2"/>
<reference evidence="3 4" key="1">
    <citation type="submission" date="2019-11" db="EMBL/GenBank/DDBJ databases">
        <authorList>
            <person name="Khan S.A."/>
            <person name="Jeon C.O."/>
            <person name="Chun B.H."/>
        </authorList>
    </citation>
    <scope>NUCLEOTIDE SEQUENCE [LARGE SCALE GENOMIC DNA]</scope>
    <source>
        <strain evidence="3 4">IMCC 1097</strain>
    </source>
</reference>
<evidence type="ECO:0000313" key="3">
    <source>
        <dbReference type="EMBL" id="QGG81023.1"/>
    </source>
</evidence>
<keyword evidence="2" id="KW-0234">DNA repair</keyword>
<dbReference type="SUPFAM" id="SSF48150">
    <property type="entry name" value="DNA-glycosylase"/>
    <property type="match status" value="1"/>
</dbReference>
<dbReference type="AlphaFoldDB" id="A0A5Q2QCJ6"/>
<evidence type="ECO:0008006" key="5">
    <source>
        <dbReference type="Google" id="ProtNLM"/>
    </source>
</evidence>
<keyword evidence="1" id="KW-0227">DNA damage</keyword>
<dbReference type="GO" id="GO:0005737">
    <property type="term" value="C:cytoplasm"/>
    <property type="evidence" value="ECO:0007669"/>
    <property type="project" value="TreeGrafter"/>
</dbReference>
<dbReference type="GO" id="GO:0006307">
    <property type="term" value="P:DNA alkylation repair"/>
    <property type="evidence" value="ECO:0007669"/>
    <property type="project" value="TreeGrafter"/>
</dbReference>
<dbReference type="GO" id="GO:0008725">
    <property type="term" value="F:DNA-3-methyladenine glycosylase activity"/>
    <property type="evidence" value="ECO:0007669"/>
    <property type="project" value="TreeGrafter"/>
</dbReference>
<gene>
    <name evidence="3" type="ORF">GH975_10775</name>
</gene>
<dbReference type="Gene3D" id="1.10.1670.40">
    <property type="match status" value="1"/>
</dbReference>
<dbReference type="EMBL" id="CP045871">
    <property type="protein sequence ID" value="QGG81023.1"/>
    <property type="molecule type" value="Genomic_DNA"/>
</dbReference>
<dbReference type="GO" id="GO:0006285">
    <property type="term" value="P:base-excision repair, AP site formation"/>
    <property type="evidence" value="ECO:0007669"/>
    <property type="project" value="TreeGrafter"/>
</dbReference>
<dbReference type="Gene3D" id="1.10.340.30">
    <property type="entry name" value="Hypothetical protein, domain 2"/>
    <property type="match status" value="1"/>
</dbReference>
<dbReference type="GO" id="GO:0032131">
    <property type="term" value="F:alkylated DNA binding"/>
    <property type="evidence" value="ECO:0007669"/>
    <property type="project" value="TreeGrafter"/>
</dbReference>
<dbReference type="GO" id="GO:0043916">
    <property type="term" value="F:DNA-7-methylguanine glycosylase activity"/>
    <property type="evidence" value="ECO:0007669"/>
    <property type="project" value="TreeGrafter"/>
</dbReference>
<protein>
    <recommendedName>
        <fullName evidence="5">DNA-3-methyladenine glycosylase II</fullName>
    </recommendedName>
</protein>
<dbReference type="PANTHER" id="PTHR43003:SF13">
    <property type="entry name" value="DNA-3-METHYLADENINE GLYCOSYLASE 2"/>
    <property type="match status" value="1"/>
</dbReference>
<proteinExistence type="predicted"/>
<dbReference type="InterPro" id="IPR051912">
    <property type="entry name" value="Alkylbase_DNA_Glycosylase/TA"/>
</dbReference>
<dbReference type="PANTHER" id="PTHR43003">
    <property type="entry name" value="DNA-3-METHYLADENINE GLYCOSYLASE"/>
    <property type="match status" value="1"/>
</dbReference>
<dbReference type="KEGG" id="llp:GH975_10775"/>
<evidence type="ECO:0000256" key="1">
    <source>
        <dbReference type="ARBA" id="ARBA00022763"/>
    </source>
</evidence>
<sequence length="195" mass="21442">MSDPYAHLLSLPYQTLREYIVQSGPVDLGQRFVANPWEAIVRTVIGQQVSTSAAHSIWSKVQSAAAGDLFDCFLDQPEQLDGCGLSRAKLRTLTELLRAGRDGQLDLAWLATQPMAVRLEQLLPYWGIGPWSVEMFSLFHARDPDVWSPGDLALKKGAAGFAGDAGADALIEATRPYRSYLALYCWRAANAKLFG</sequence>
<dbReference type="GO" id="GO:0032993">
    <property type="term" value="C:protein-DNA complex"/>
    <property type="evidence" value="ECO:0007669"/>
    <property type="project" value="TreeGrafter"/>
</dbReference>
<evidence type="ECO:0000256" key="2">
    <source>
        <dbReference type="ARBA" id="ARBA00023204"/>
    </source>
</evidence>
<name>A0A5Q2QCJ6_9GAMM</name>
<organism evidence="3 4">
    <name type="scientific">Litorivicinus lipolyticus</name>
    <dbReference type="NCBI Taxonomy" id="418701"/>
    <lineage>
        <taxon>Bacteria</taxon>
        <taxon>Pseudomonadati</taxon>
        <taxon>Pseudomonadota</taxon>
        <taxon>Gammaproteobacteria</taxon>
        <taxon>Oceanospirillales</taxon>
        <taxon>Litorivicinaceae</taxon>
        <taxon>Litorivicinus</taxon>
    </lineage>
</organism>
<dbReference type="RefSeq" id="WP_153714526.1">
    <property type="nucleotide sequence ID" value="NZ_CP045871.1"/>
</dbReference>
<dbReference type="Proteomes" id="UP000388235">
    <property type="component" value="Chromosome"/>
</dbReference>
<dbReference type="InterPro" id="IPR011257">
    <property type="entry name" value="DNA_glycosylase"/>
</dbReference>
<evidence type="ECO:0000313" key="4">
    <source>
        <dbReference type="Proteomes" id="UP000388235"/>
    </source>
</evidence>